<evidence type="ECO:0000259" key="17">
    <source>
        <dbReference type="PROSITE" id="PS50010"/>
    </source>
</evidence>
<evidence type="ECO:0000256" key="4">
    <source>
        <dbReference type="ARBA" id="ARBA00022490"/>
    </source>
</evidence>
<keyword evidence="12" id="KW-0695">RNA-directed DNA polymerase</keyword>
<feature type="domain" description="DH" evidence="17">
    <location>
        <begin position="808"/>
        <end position="997"/>
    </location>
</feature>
<keyword evidence="6" id="KW-0344">Guanine-nucleotide releasing factor</keyword>
<dbReference type="Gene3D" id="2.30.29.30">
    <property type="entry name" value="Pleckstrin-homology domain (PH domain)/Phosphotyrosine-binding domain (PTB)"/>
    <property type="match status" value="1"/>
</dbReference>
<dbReference type="SMART" id="SM00325">
    <property type="entry name" value="RhoGEF"/>
    <property type="match status" value="1"/>
</dbReference>
<dbReference type="SUPFAM" id="SSF48097">
    <property type="entry name" value="Regulator of G-protein signaling, RGS"/>
    <property type="match status" value="1"/>
</dbReference>
<evidence type="ECO:0000313" key="18">
    <source>
        <dbReference type="EMBL" id="CAJ0951660.1"/>
    </source>
</evidence>
<keyword evidence="3" id="KW-0343">GTPase activation</keyword>
<feature type="compositionally biased region" description="Basic and acidic residues" evidence="15">
    <location>
        <begin position="1459"/>
        <end position="1473"/>
    </location>
</feature>
<dbReference type="InterPro" id="IPR043502">
    <property type="entry name" value="DNA/RNA_pol_sf"/>
</dbReference>
<dbReference type="PANTHER" id="PTHR45872">
    <property type="entry name" value="RHO GUANINE NUCLEOTIDE EXCHANGE FACTOR 2, ISOFORM D"/>
    <property type="match status" value="1"/>
</dbReference>
<feature type="compositionally biased region" description="Low complexity" evidence="15">
    <location>
        <begin position="727"/>
        <end position="740"/>
    </location>
</feature>
<evidence type="ECO:0000259" key="16">
    <source>
        <dbReference type="PROSITE" id="PS50003"/>
    </source>
</evidence>
<dbReference type="InterPro" id="IPR036305">
    <property type="entry name" value="RGS_sf"/>
</dbReference>
<keyword evidence="14" id="KW-0472">Membrane</keyword>
<dbReference type="Gene3D" id="1.10.167.10">
    <property type="entry name" value="Regulator of G-protein Signalling 4, domain 2"/>
    <property type="match status" value="1"/>
</dbReference>
<dbReference type="InterPro" id="IPR037803">
    <property type="entry name" value="PRG_PH"/>
</dbReference>
<dbReference type="Proteomes" id="UP001176940">
    <property type="component" value="Unassembled WGS sequence"/>
</dbReference>
<dbReference type="PANTHER" id="PTHR45872:SF1">
    <property type="entry name" value="RHO GUANINE NUCLEOTIDE EXCHANGE FACTOR 11"/>
    <property type="match status" value="1"/>
</dbReference>
<protein>
    <recommendedName>
        <fullName evidence="20">Rho guanine nucleotide exchange factor 11</fullName>
    </recommendedName>
</protein>
<evidence type="ECO:0000256" key="8">
    <source>
        <dbReference type="ARBA" id="ARBA00022695"/>
    </source>
</evidence>
<dbReference type="InterPro" id="IPR001849">
    <property type="entry name" value="PH_domain"/>
</dbReference>
<dbReference type="PROSITE" id="PS50010">
    <property type="entry name" value="DH_2"/>
    <property type="match status" value="1"/>
</dbReference>
<dbReference type="InterPro" id="IPR015212">
    <property type="entry name" value="RGS-like_dom"/>
</dbReference>
<evidence type="ECO:0000256" key="11">
    <source>
        <dbReference type="ARBA" id="ARBA00022801"/>
    </source>
</evidence>
<feature type="non-terminal residue" evidence="18">
    <location>
        <position position="1"/>
    </location>
</feature>
<dbReference type="InterPro" id="IPR000219">
    <property type="entry name" value="DH_dom"/>
</dbReference>
<feature type="compositionally biased region" description="Basic and acidic residues" evidence="15">
    <location>
        <begin position="1381"/>
        <end position="1399"/>
    </location>
</feature>
<dbReference type="SUPFAM" id="SSF48065">
    <property type="entry name" value="DBL homology domain (DH-domain)"/>
    <property type="match status" value="1"/>
</dbReference>
<feature type="region of interest" description="Disordered" evidence="15">
    <location>
        <begin position="1381"/>
        <end position="1401"/>
    </location>
</feature>
<dbReference type="InterPro" id="IPR035899">
    <property type="entry name" value="DBL_dom_sf"/>
</dbReference>
<keyword evidence="13" id="KW-0175">Coiled coil</keyword>
<reference evidence="18" key="1">
    <citation type="submission" date="2023-07" db="EMBL/GenBank/DDBJ databases">
        <authorList>
            <person name="Stuckert A."/>
        </authorList>
    </citation>
    <scope>NUCLEOTIDE SEQUENCE</scope>
</reference>
<feature type="region of interest" description="Disordered" evidence="15">
    <location>
        <begin position="1450"/>
        <end position="1483"/>
    </location>
</feature>
<dbReference type="EMBL" id="CAUEEQ010033621">
    <property type="protein sequence ID" value="CAJ0951660.1"/>
    <property type="molecule type" value="Genomic_DNA"/>
</dbReference>
<comment type="caution">
    <text evidence="18">The sequence shown here is derived from an EMBL/GenBank/DDBJ whole genome shotgun (WGS) entry which is preliminary data.</text>
</comment>
<evidence type="ECO:0000256" key="13">
    <source>
        <dbReference type="ARBA" id="ARBA00023054"/>
    </source>
</evidence>
<dbReference type="SUPFAM" id="SSF50729">
    <property type="entry name" value="PH domain-like"/>
    <property type="match status" value="1"/>
</dbReference>
<evidence type="ECO:0000256" key="15">
    <source>
        <dbReference type="SAM" id="MobiDB-lite"/>
    </source>
</evidence>
<feature type="compositionally biased region" description="Polar residues" evidence="15">
    <location>
        <begin position="1336"/>
        <end position="1347"/>
    </location>
</feature>
<dbReference type="Gene3D" id="3.10.20.370">
    <property type="match status" value="1"/>
</dbReference>
<dbReference type="InterPro" id="IPR011993">
    <property type="entry name" value="PH-like_dom_sf"/>
</dbReference>
<sequence length="1610" mass="181405">VEVDASEIGAGAVLSQRDPVGSLMKPCAFFSRKFSPAERNYDVGNRELLAMKWAFEEWRHWLEGAKHRIVVLTDHKNLIYLESAKRLNSRQARWSLFFSRFDSVVSYLPGSKNIKADALSRSFSPDSPEVLEPVGILKEGVVLSAISPDLRRVLQEFQADKPDRCPVGKLFVPDRWTSRVISEVHCSVLAGHPGIFGTRDLVATGSVPQDWRIANVVPIFKKGSKSEPGNYRPVEPSDCPGVDSVVDRLQQIWAHVVDNLVLSQEEAQRFANRRRCVGSRLRVGDLVWLSSRHVPMKVSSPKFKPRFIGPYRISEIIDPVSFRLALPASFAIHNVFHRSLLRKYVEPVVPSVDPPAPVLVDGELEYVVEKIFGFPFFEAEASVPCQMEGLWPGRIILGFFPLMSMPLIWFVPFIWLILIGLGALLFYLCAEVCQQLSARDACSLGKDVWNIFLEKSAPLRVKIPENLQAEIESCLRGSEDVRSALSEAQDAMLPEIQEQIQDYRTKRTMGLGSLYGENDLLDLEIDPQRERQVAAKQIAQLGEILSKYEEERSSPMAFALSTYMNHAGISSREFRPASVSEKSQIFPDKDKWLQFFPKTKKNSNVKKEKDRESADDKRRNPILKYIGKPKSSSQSIKPGNVRNIIQHFENNQQYDLQELGMQRLSTGSFPDDLMDNDSARLEVKLGRSESLKGREELKKSRKADNVPRSRSDVDMDAAAEATRLHQSASSSASSLSTRSLDNPTPPYTPKLSRRSMESPNMIFTGESLLANLQEDDLGHMSDPELDAQNWQHTVGREVAQHLSAKERARQEVIHELFMTEASHLRVLRVLDHIFYQMMRKENLLSTEELLLVFPNLPELIEIHNYLVELMKRVREEGPVVKEIGDLMLSRFDGAAGEEVCQETAKFCSCQTIALELIKIKKRKEARFNLFMQEAESSPQCRRLQLKDLIVSEMQRLTKYPLLLENIIKHTDAGTPEYEKLCHCWSRCKDILKFVNEAVKQRENEYRLGEYQKRLDSTSLERSNNPLAAEFKNLDLTTRRMIHEGSLTWRITKDKTIDLHVLLLEDLLVLLQKQDEKLVLKCHSKTSVVSSDTKQTFSPVIKLNSVLVRSVATDKRAFFIICTSELGPQIYELVALTSSEKNTWKDLLEEAAKSATRHPPTFIKLSTQSIVHSGTPSTSSVLQDAGIPNLLSEASMRTNSEDLTIDENQGEFLGHSHKTDVLLEESESLEEDEAQTPTQLPFPSQVEDTGGGLEDRSDPTYLAYQWPSVSEGLAESALEDVQNLRQLILRRLLPMRHSDHSEDDHTPTPSVSDGAGYPCEMVTESVTDTLDDGRGEVSSQCSSIAESSRTAEDLAYRHKRQGSKDAEDTMWDMVDSRLKGSSELENQNDRSHTNSEDHSSKAFKVVRKAEVVGSNDVIPLPDSSQSERVLQEAGGGTVLDGNMFYVVMPTVPPLPEPEEEPQRPSELSRYREPEGSPNVTKLVNNVENGNLPAQSIESKASGSDLPPSLVIQDVDTIFRTIEQLTAKLHRLQEVESAHQELLRSLKDKTTEDASQEPETAMVEDNKQPEVHYESAVNSSSLFFVKNSISVSLHRDSLTDPRDDALNLTMGL</sequence>
<feature type="region of interest" description="Disordered" evidence="15">
    <location>
        <begin position="1297"/>
        <end position="1316"/>
    </location>
</feature>
<keyword evidence="8" id="KW-0548">Nucleotidyltransferase</keyword>
<dbReference type="Pfam" id="PF17917">
    <property type="entry name" value="RT_RNaseH"/>
    <property type="match status" value="1"/>
</dbReference>
<dbReference type="SMART" id="SM00233">
    <property type="entry name" value="PH"/>
    <property type="match status" value="1"/>
</dbReference>
<evidence type="ECO:0000256" key="14">
    <source>
        <dbReference type="ARBA" id="ARBA00023136"/>
    </source>
</evidence>
<feature type="compositionally biased region" description="Acidic residues" evidence="15">
    <location>
        <begin position="1223"/>
        <end position="1233"/>
    </location>
</feature>
<feature type="compositionally biased region" description="Basic and acidic residues" evidence="15">
    <location>
        <begin position="1348"/>
        <end position="1366"/>
    </location>
</feature>
<dbReference type="PROSITE" id="PS50003">
    <property type="entry name" value="PH_DOMAIN"/>
    <property type="match status" value="1"/>
</dbReference>
<evidence type="ECO:0000256" key="10">
    <source>
        <dbReference type="ARBA" id="ARBA00022759"/>
    </source>
</evidence>
<organism evidence="18 19">
    <name type="scientific">Ranitomeya imitator</name>
    <name type="common">mimic poison frog</name>
    <dbReference type="NCBI Taxonomy" id="111125"/>
    <lineage>
        <taxon>Eukaryota</taxon>
        <taxon>Metazoa</taxon>
        <taxon>Chordata</taxon>
        <taxon>Craniata</taxon>
        <taxon>Vertebrata</taxon>
        <taxon>Euteleostomi</taxon>
        <taxon>Amphibia</taxon>
        <taxon>Batrachia</taxon>
        <taxon>Anura</taxon>
        <taxon>Neobatrachia</taxon>
        <taxon>Hyloidea</taxon>
        <taxon>Dendrobatidae</taxon>
        <taxon>Dendrobatinae</taxon>
        <taxon>Ranitomeya</taxon>
    </lineage>
</organism>
<dbReference type="CDD" id="cd00160">
    <property type="entry name" value="RhoGEF"/>
    <property type="match status" value="1"/>
</dbReference>
<dbReference type="Pfam" id="PF09128">
    <property type="entry name" value="RGS-like"/>
    <property type="match status" value="1"/>
</dbReference>
<keyword evidence="5" id="KW-0597">Phosphoprotein</keyword>
<keyword evidence="19" id="KW-1185">Reference proteome</keyword>
<keyword evidence="10" id="KW-0255">Endonuclease</keyword>
<feature type="compositionally biased region" description="Basic and acidic residues" evidence="15">
    <location>
        <begin position="692"/>
        <end position="713"/>
    </location>
</feature>
<dbReference type="CDD" id="cd09274">
    <property type="entry name" value="RNase_HI_RT_Ty3"/>
    <property type="match status" value="1"/>
</dbReference>
<accession>A0ABN9LV69</accession>
<evidence type="ECO:0000256" key="6">
    <source>
        <dbReference type="ARBA" id="ARBA00022658"/>
    </source>
</evidence>
<feature type="region of interest" description="Disordered" evidence="15">
    <location>
        <begin position="1329"/>
        <end position="1369"/>
    </location>
</feature>
<evidence type="ECO:0000256" key="9">
    <source>
        <dbReference type="ARBA" id="ARBA00022722"/>
    </source>
</evidence>
<evidence type="ECO:0000256" key="5">
    <source>
        <dbReference type="ARBA" id="ARBA00022553"/>
    </source>
</evidence>
<evidence type="ECO:0000313" key="19">
    <source>
        <dbReference type="Proteomes" id="UP001176940"/>
    </source>
</evidence>
<feature type="region of interest" description="Disordered" evidence="15">
    <location>
        <begin position="1223"/>
        <end position="1252"/>
    </location>
</feature>
<dbReference type="SUPFAM" id="SSF56672">
    <property type="entry name" value="DNA/RNA polymerases"/>
    <property type="match status" value="1"/>
</dbReference>
<dbReference type="Gene3D" id="1.20.900.10">
    <property type="entry name" value="Dbl homology (DH) domain"/>
    <property type="match status" value="1"/>
</dbReference>
<dbReference type="Pfam" id="PF24626">
    <property type="entry name" value="SH3_Tf2-1"/>
    <property type="match status" value="1"/>
</dbReference>
<dbReference type="InterPro" id="IPR041020">
    <property type="entry name" value="PH_16"/>
</dbReference>
<gene>
    <name evidence="18" type="ORF">RIMI_LOCUS13546457</name>
</gene>
<dbReference type="Pfam" id="PF17838">
    <property type="entry name" value="PH_16"/>
    <property type="match status" value="1"/>
</dbReference>
<evidence type="ECO:0000256" key="3">
    <source>
        <dbReference type="ARBA" id="ARBA00022468"/>
    </source>
</evidence>
<dbReference type="InterPro" id="IPR044926">
    <property type="entry name" value="RGS_subdomain_2"/>
</dbReference>
<feature type="region of interest" description="Disordered" evidence="15">
    <location>
        <begin position="1547"/>
        <end position="1566"/>
    </location>
</feature>
<keyword evidence="4" id="KW-0963">Cytoplasm</keyword>
<keyword evidence="11" id="KW-0378">Hydrolase</keyword>
<feature type="region of interest" description="Disordered" evidence="15">
    <location>
        <begin position="692"/>
        <end position="756"/>
    </location>
</feature>
<dbReference type="PROSITE" id="PS00741">
    <property type="entry name" value="DH_1"/>
    <property type="match status" value="1"/>
</dbReference>
<dbReference type="Pfam" id="PF00621">
    <property type="entry name" value="RhoGEF"/>
    <property type="match status" value="1"/>
</dbReference>
<dbReference type="InterPro" id="IPR041373">
    <property type="entry name" value="RT_RNaseH"/>
</dbReference>
<evidence type="ECO:0008006" key="20">
    <source>
        <dbReference type="Google" id="ProtNLM"/>
    </source>
</evidence>
<dbReference type="InterPro" id="IPR056924">
    <property type="entry name" value="SH3_Tf2-1"/>
</dbReference>
<keyword evidence="9" id="KW-0540">Nuclease</keyword>
<name>A0ABN9LV69_9NEOB</name>
<evidence type="ECO:0000256" key="7">
    <source>
        <dbReference type="ARBA" id="ARBA00022679"/>
    </source>
</evidence>
<evidence type="ECO:0000256" key="2">
    <source>
        <dbReference type="ARBA" id="ARBA00004496"/>
    </source>
</evidence>
<dbReference type="InterPro" id="IPR001331">
    <property type="entry name" value="GDS_CDC24_CS"/>
</dbReference>
<dbReference type="CDD" id="cd13391">
    <property type="entry name" value="PH_PRG"/>
    <property type="match status" value="1"/>
</dbReference>
<feature type="domain" description="PH" evidence="16">
    <location>
        <begin position="1039"/>
        <end position="1152"/>
    </location>
</feature>
<evidence type="ECO:0000256" key="12">
    <source>
        <dbReference type="ARBA" id="ARBA00022918"/>
    </source>
</evidence>
<comment type="subcellular location">
    <subcellularLocation>
        <location evidence="2">Cytoplasm</location>
    </subcellularLocation>
    <subcellularLocation>
        <location evidence="1">Membrane</location>
    </subcellularLocation>
</comment>
<evidence type="ECO:0000256" key="1">
    <source>
        <dbReference type="ARBA" id="ARBA00004370"/>
    </source>
</evidence>
<proteinExistence type="predicted"/>
<keyword evidence="7" id="KW-0808">Transferase</keyword>